<dbReference type="AlphaFoldDB" id="R7QIT5"/>
<keyword evidence="4" id="KW-1185">Reference proteome</keyword>
<dbReference type="KEGG" id="ccp:CHC_T00008615001"/>
<evidence type="ECO:0000313" key="3">
    <source>
        <dbReference type="EMBL" id="CDF37386.1"/>
    </source>
</evidence>
<dbReference type="InterPro" id="IPR002921">
    <property type="entry name" value="Fungal_lipase-type"/>
</dbReference>
<dbReference type="Gene3D" id="3.40.50.1820">
    <property type="entry name" value="alpha/beta hydrolase"/>
    <property type="match status" value="1"/>
</dbReference>
<keyword evidence="1" id="KW-0472">Membrane</keyword>
<dbReference type="InterPro" id="IPR029058">
    <property type="entry name" value="AB_hydrolase_fold"/>
</dbReference>
<dbReference type="OrthoDB" id="2018at2759"/>
<dbReference type="GO" id="GO:0006629">
    <property type="term" value="P:lipid metabolic process"/>
    <property type="evidence" value="ECO:0007669"/>
    <property type="project" value="InterPro"/>
</dbReference>
<dbReference type="Gramene" id="CDF37386">
    <property type="protein sequence ID" value="CDF37386"/>
    <property type="gene ID" value="CHC_T00008615001"/>
</dbReference>
<dbReference type="RefSeq" id="XP_005717205.1">
    <property type="nucleotide sequence ID" value="XM_005717148.1"/>
</dbReference>
<dbReference type="PANTHER" id="PTHR45856">
    <property type="entry name" value="ALPHA/BETA-HYDROLASES SUPERFAMILY PROTEIN"/>
    <property type="match status" value="1"/>
</dbReference>
<dbReference type="OMA" id="RSTHANY"/>
<dbReference type="EMBL" id="HG001833">
    <property type="protein sequence ID" value="CDF37386.1"/>
    <property type="molecule type" value="Genomic_DNA"/>
</dbReference>
<name>R7QIT5_CHOCR</name>
<evidence type="ECO:0000259" key="2">
    <source>
        <dbReference type="Pfam" id="PF01764"/>
    </source>
</evidence>
<keyword evidence="1" id="KW-0812">Transmembrane</keyword>
<dbReference type="PANTHER" id="PTHR45856:SF11">
    <property type="entry name" value="FUNGAL LIPASE-LIKE DOMAIN-CONTAINING PROTEIN"/>
    <property type="match status" value="1"/>
</dbReference>
<protein>
    <submittedName>
        <fullName evidence="3">Lipase domain protein, putative</fullName>
    </submittedName>
</protein>
<feature type="domain" description="Fungal lipase-type" evidence="2">
    <location>
        <begin position="549"/>
        <end position="703"/>
    </location>
</feature>
<dbReference type="Proteomes" id="UP000012073">
    <property type="component" value="Unassembled WGS sequence"/>
</dbReference>
<evidence type="ECO:0000256" key="1">
    <source>
        <dbReference type="SAM" id="Phobius"/>
    </source>
</evidence>
<dbReference type="CDD" id="cd00519">
    <property type="entry name" value="Lipase_3"/>
    <property type="match status" value="1"/>
</dbReference>
<dbReference type="GeneID" id="17324916"/>
<dbReference type="Pfam" id="PF01764">
    <property type="entry name" value="Lipase_3"/>
    <property type="match status" value="1"/>
</dbReference>
<feature type="transmembrane region" description="Helical" evidence="1">
    <location>
        <begin position="368"/>
        <end position="391"/>
    </location>
</feature>
<sequence length="851" mass="97629">MGKPFREVMAAQGLYISRRRGLSRGPVVPLTKDTGIVLGRNGHPNRPCSNCLAVIDASGRQWRNDTSLPHLRSDQVTDSGGEEPRYVRVFFVDMFVAIAPYRFKMISHVMSCTLSVFFYVLGILFAVRLCRQGRRSTSHEQIWVLILIFITSFYFNVYESVIRILEETDPNRNEDKFDKWVYRLEEVLTGSRDLAFTVFTFFYLWASLHSYRILDPTKPLAFKTFYLPKLLVLVPYVIFRLVCLFVLSMHLSEVPVMSAPALLFTFGEFNMWRYLKAELLYCIASSVIELMIVGLIVYEALKSLRILRKAPYMKHRTKRVGFRFFIYLNFLFYPSFIFLQALTMFARDKGENILLIIPGVNMPMADPIWYYTMGPAVLVVGYVVVTAHVHLPATSVGAIKGWFKSSALAESGSRWSFGSTTSRSTHANYCVDSTPTPFSGSSTWVHDENTPRSVVDNDNEMDHQIVEPFTYRMKESPHSLELKANCFTMQTHVILFNFAWYVYYYGTPKLNNWKTKENPLPFEYKIAAHIKCDSTDTQVLVLDCFDRIIVAFKGSTSKRNMRTSLQMNYENVHSVIRTNIRGEDETGRLKRMFGRSYTNGKVHRGFAIAYRSVAGEVMEKVRALRGEKRRPVFLTGHSLGGALATICSMDVWVKLELSRREIFVSTFGSPRVGNADFADIYDKVVPLHWRIVVDPDMVAKLPKGGYKHVGKKAVLTPHGDMIIDPNYLDRRPWSGETAGFAYHRKASYLLAMRAWCVRNHGMVYTPVFWPFPLRKEDHKRFESAFTDEGEIVKGHSNRIASKIIHMDAMVDALGHGDQALANMAVVEKWARLTRRILLNARLTENTSFEFQ</sequence>
<feature type="transmembrane region" description="Helical" evidence="1">
    <location>
        <begin position="226"/>
        <end position="247"/>
    </location>
</feature>
<feature type="transmembrane region" description="Helical" evidence="1">
    <location>
        <begin position="632"/>
        <end position="653"/>
    </location>
</feature>
<proteinExistence type="predicted"/>
<feature type="transmembrane region" description="Helical" evidence="1">
    <location>
        <begin position="142"/>
        <end position="165"/>
    </location>
</feature>
<feature type="transmembrane region" description="Helical" evidence="1">
    <location>
        <begin position="109"/>
        <end position="130"/>
    </location>
</feature>
<reference evidence="4" key="1">
    <citation type="journal article" date="2013" name="Proc. Natl. Acad. Sci. U.S.A.">
        <title>Genome structure and metabolic features in the red seaweed Chondrus crispus shed light on evolution of the Archaeplastida.</title>
        <authorList>
            <person name="Collen J."/>
            <person name="Porcel B."/>
            <person name="Carre W."/>
            <person name="Ball S.G."/>
            <person name="Chaparro C."/>
            <person name="Tonon T."/>
            <person name="Barbeyron T."/>
            <person name="Michel G."/>
            <person name="Noel B."/>
            <person name="Valentin K."/>
            <person name="Elias M."/>
            <person name="Artiguenave F."/>
            <person name="Arun A."/>
            <person name="Aury J.M."/>
            <person name="Barbosa-Neto J.F."/>
            <person name="Bothwell J.H."/>
            <person name="Bouget F.Y."/>
            <person name="Brillet L."/>
            <person name="Cabello-Hurtado F."/>
            <person name="Capella-Gutierrez S."/>
            <person name="Charrier B."/>
            <person name="Cladiere L."/>
            <person name="Cock J.M."/>
            <person name="Coelho S.M."/>
            <person name="Colleoni C."/>
            <person name="Czjzek M."/>
            <person name="Da Silva C."/>
            <person name="Delage L."/>
            <person name="Denoeud F."/>
            <person name="Deschamps P."/>
            <person name="Dittami S.M."/>
            <person name="Gabaldon T."/>
            <person name="Gachon C.M."/>
            <person name="Groisillier A."/>
            <person name="Herve C."/>
            <person name="Jabbari K."/>
            <person name="Katinka M."/>
            <person name="Kloareg B."/>
            <person name="Kowalczyk N."/>
            <person name="Labadie K."/>
            <person name="Leblanc C."/>
            <person name="Lopez P.J."/>
            <person name="McLachlan D.H."/>
            <person name="Meslet-Cladiere L."/>
            <person name="Moustafa A."/>
            <person name="Nehr Z."/>
            <person name="Nyvall Collen P."/>
            <person name="Panaud O."/>
            <person name="Partensky F."/>
            <person name="Poulain J."/>
            <person name="Rensing S.A."/>
            <person name="Rousvoal S."/>
            <person name="Samson G."/>
            <person name="Symeonidi A."/>
            <person name="Weissenbach J."/>
            <person name="Zambounis A."/>
            <person name="Wincker P."/>
            <person name="Boyen C."/>
        </authorList>
    </citation>
    <scope>NUCLEOTIDE SEQUENCE [LARGE SCALE GENOMIC DNA]</scope>
    <source>
        <strain evidence="4">cv. Stackhouse</strain>
    </source>
</reference>
<evidence type="ECO:0000313" key="4">
    <source>
        <dbReference type="Proteomes" id="UP000012073"/>
    </source>
</evidence>
<dbReference type="InterPro" id="IPR051218">
    <property type="entry name" value="Sec_MonoDiacylglyc_Lipase"/>
</dbReference>
<feature type="transmembrane region" description="Helical" evidence="1">
    <location>
        <begin position="278"/>
        <end position="301"/>
    </location>
</feature>
<gene>
    <name evidence="3" type="ORF">CHC_T00008615001</name>
</gene>
<dbReference type="SUPFAM" id="SSF53474">
    <property type="entry name" value="alpha/beta-Hydrolases"/>
    <property type="match status" value="1"/>
</dbReference>
<organism evidence="3 4">
    <name type="scientific">Chondrus crispus</name>
    <name type="common">Carrageen Irish moss</name>
    <name type="synonym">Polymorpha crispa</name>
    <dbReference type="NCBI Taxonomy" id="2769"/>
    <lineage>
        <taxon>Eukaryota</taxon>
        <taxon>Rhodophyta</taxon>
        <taxon>Florideophyceae</taxon>
        <taxon>Rhodymeniophycidae</taxon>
        <taxon>Gigartinales</taxon>
        <taxon>Gigartinaceae</taxon>
        <taxon>Chondrus</taxon>
    </lineage>
</organism>
<accession>R7QIT5</accession>
<keyword evidence="1" id="KW-1133">Transmembrane helix</keyword>
<feature type="transmembrane region" description="Helical" evidence="1">
    <location>
        <begin position="194"/>
        <end position="214"/>
    </location>
</feature>
<feature type="transmembrane region" description="Helical" evidence="1">
    <location>
        <begin position="322"/>
        <end position="342"/>
    </location>
</feature>